<keyword evidence="11" id="KW-1185">Reference proteome</keyword>
<dbReference type="InterPro" id="IPR001900">
    <property type="entry name" value="RNase_II/R"/>
</dbReference>
<dbReference type="FunFam" id="2.40.50.140:FF:000219">
    <property type="entry name" value="Ribonuclease R"/>
    <property type="match status" value="1"/>
</dbReference>
<keyword evidence="3 8" id="KW-0963">Cytoplasm</keyword>
<dbReference type="InterPro" id="IPR022966">
    <property type="entry name" value="RNase_II/R_CS"/>
</dbReference>
<dbReference type="InterPro" id="IPR012340">
    <property type="entry name" value="NA-bd_OB-fold"/>
</dbReference>
<dbReference type="NCBIfam" id="TIGR02063">
    <property type="entry name" value="RNase_R"/>
    <property type="match status" value="1"/>
</dbReference>
<accession>A0A4R8H2F5</accession>
<dbReference type="Proteomes" id="UP000295832">
    <property type="component" value="Unassembled WGS sequence"/>
</dbReference>
<comment type="subcellular location">
    <subcellularLocation>
        <location evidence="2 8">Cytoplasm</location>
    </subcellularLocation>
</comment>
<dbReference type="Pfam" id="PF00773">
    <property type="entry name" value="RNB"/>
    <property type="match status" value="1"/>
</dbReference>
<comment type="similarity">
    <text evidence="8">Belongs to the RNR ribonuclease family. RNase R subfamily.</text>
</comment>
<dbReference type="GO" id="GO:0003723">
    <property type="term" value="F:RNA binding"/>
    <property type="evidence" value="ECO:0007669"/>
    <property type="project" value="UniProtKB-UniRule"/>
</dbReference>
<name>A0A4R8H2F5_9FIRM</name>
<protein>
    <recommendedName>
        <fullName evidence="8">Ribonuclease R</fullName>
        <shortName evidence="8">RNase R</shortName>
        <ecNumber evidence="8">3.1.13.1</ecNumber>
    </recommendedName>
</protein>
<keyword evidence="7 8" id="KW-0694">RNA-binding</keyword>
<comment type="function">
    <text evidence="8">3'-5' exoribonuclease that releases 5'-nucleoside monophosphates and is involved in maturation of structured RNAs.</text>
</comment>
<dbReference type="Pfam" id="PF00575">
    <property type="entry name" value="S1"/>
    <property type="match status" value="1"/>
</dbReference>
<dbReference type="SMART" id="SM00316">
    <property type="entry name" value="S1"/>
    <property type="match status" value="1"/>
</dbReference>
<dbReference type="PANTHER" id="PTHR23355:SF9">
    <property type="entry name" value="DIS3-LIKE EXONUCLEASE 2"/>
    <property type="match status" value="1"/>
</dbReference>
<dbReference type="InterPro" id="IPR011805">
    <property type="entry name" value="RNase_R"/>
</dbReference>
<organism evidence="10 11">
    <name type="scientific">Orenia marismortui</name>
    <dbReference type="NCBI Taxonomy" id="46469"/>
    <lineage>
        <taxon>Bacteria</taxon>
        <taxon>Bacillati</taxon>
        <taxon>Bacillota</taxon>
        <taxon>Clostridia</taxon>
        <taxon>Halanaerobiales</taxon>
        <taxon>Halobacteroidaceae</taxon>
        <taxon>Orenia</taxon>
    </lineage>
</organism>
<feature type="domain" description="S1 motif" evidence="9">
    <location>
        <begin position="626"/>
        <end position="706"/>
    </location>
</feature>
<dbReference type="AlphaFoldDB" id="A0A4R8H2F5"/>
<evidence type="ECO:0000256" key="6">
    <source>
        <dbReference type="ARBA" id="ARBA00022839"/>
    </source>
</evidence>
<dbReference type="EMBL" id="SOEG01000026">
    <property type="protein sequence ID" value="TDX48786.1"/>
    <property type="molecule type" value="Genomic_DNA"/>
</dbReference>
<dbReference type="PROSITE" id="PS01175">
    <property type="entry name" value="RIBONUCLEASE_II"/>
    <property type="match status" value="1"/>
</dbReference>
<evidence type="ECO:0000256" key="5">
    <source>
        <dbReference type="ARBA" id="ARBA00022801"/>
    </source>
</evidence>
<dbReference type="SMART" id="SM00955">
    <property type="entry name" value="RNB"/>
    <property type="match status" value="1"/>
</dbReference>
<dbReference type="Pfam" id="PF17876">
    <property type="entry name" value="CSD2"/>
    <property type="match status" value="1"/>
</dbReference>
<dbReference type="InterPro" id="IPR011129">
    <property type="entry name" value="CSD"/>
</dbReference>
<dbReference type="GO" id="GO:0006402">
    <property type="term" value="P:mRNA catabolic process"/>
    <property type="evidence" value="ECO:0007669"/>
    <property type="project" value="TreeGrafter"/>
</dbReference>
<evidence type="ECO:0000256" key="2">
    <source>
        <dbReference type="ARBA" id="ARBA00004496"/>
    </source>
</evidence>
<dbReference type="EC" id="3.1.13.1" evidence="8"/>
<dbReference type="NCBIfam" id="TIGR00358">
    <property type="entry name" value="3_prime_RNase"/>
    <property type="match status" value="1"/>
</dbReference>
<dbReference type="RefSeq" id="WP_134117910.1">
    <property type="nucleotide sequence ID" value="NZ_SOEG01000026.1"/>
</dbReference>
<dbReference type="CDD" id="cd04471">
    <property type="entry name" value="S1_RNase_R"/>
    <property type="match status" value="1"/>
</dbReference>
<proteinExistence type="inferred from homology"/>
<dbReference type="InterPro" id="IPR004476">
    <property type="entry name" value="RNase_II/RNase_R"/>
</dbReference>
<evidence type="ECO:0000259" key="9">
    <source>
        <dbReference type="PROSITE" id="PS50126"/>
    </source>
</evidence>
<evidence type="ECO:0000313" key="10">
    <source>
        <dbReference type="EMBL" id="TDX48786.1"/>
    </source>
</evidence>
<evidence type="ECO:0000256" key="8">
    <source>
        <dbReference type="HAMAP-Rule" id="MF_01895"/>
    </source>
</evidence>
<evidence type="ECO:0000256" key="1">
    <source>
        <dbReference type="ARBA" id="ARBA00001849"/>
    </source>
</evidence>
<evidence type="ECO:0000256" key="3">
    <source>
        <dbReference type="ARBA" id="ARBA00022490"/>
    </source>
</evidence>
<dbReference type="STRING" id="926561.GCA_000379025_00703"/>
<dbReference type="PANTHER" id="PTHR23355">
    <property type="entry name" value="RIBONUCLEASE"/>
    <property type="match status" value="1"/>
</dbReference>
<evidence type="ECO:0000256" key="7">
    <source>
        <dbReference type="ARBA" id="ARBA00022884"/>
    </source>
</evidence>
<dbReference type="InterPro" id="IPR013223">
    <property type="entry name" value="RNase_B_OB_dom"/>
</dbReference>
<dbReference type="InterPro" id="IPR050180">
    <property type="entry name" value="RNR_Ribonuclease"/>
</dbReference>
<dbReference type="SMART" id="SM00357">
    <property type="entry name" value="CSP"/>
    <property type="match status" value="2"/>
</dbReference>
<keyword evidence="6 8" id="KW-0269">Exonuclease</keyword>
<comment type="caution">
    <text evidence="10">The sequence shown here is derived from an EMBL/GenBank/DDBJ whole genome shotgun (WGS) entry which is preliminary data.</text>
</comment>
<dbReference type="SUPFAM" id="SSF50249">
    <property type="entry name" value="Nucleic acid-binding proteins"/>
    <property type="match status" value="4"/>
</dbReference>
<dbReference type="PROSITE" id="PS50126">
    <property type="entry name" value="S1"/>
    <property type="match status" value="1"/>
</dbReference>
<dbReference type="InterPro" id="IPR040476">
    <property type="entry name" value="CSD2"/>
</dbReference>
<sequence>MNIQDRILDFMSKQAYKPLTVDDLLKVLEIESDEKHILVDLLDKMEEEGLVIKNRRGCYGVPERMGMSTGRLQGHAKGFAFLIPDNPTQEDVYISASDLKGAMNNDKVMVRIFKKTDGRRRSGEVFKILERANKKIVGNYEASRNFGFVVVDDKRISHDVFIPKSQNKGAKEGQKVVVEITKWPEKRRNPEGKVIEVLGYKGEAGVDIEAIIKKLELPEGFPADVINEVEAIPESISESEIARRRDLRTLKMVTIDGEDAKDFDDAVSIEKLNEEEIRLGVHIADVTHYVKEGSPLNTEAFNRATSIYLVDRVIPMLPEKLSNNMCSLRSDGDRLAMSVLMDFNKNTGELLDHEIIESVIRVNHRLTYNKVNSMLIDKDQTLIDEYEDMIEDLRLMGKFSKTLRRKRFEAGSIDFDFPEAKIILDDEGKPVDIVKVDRGISEKMIEDFMITTNEVVAEDMYHREIPFIYRVHEQPSSEKLEDLNSFIHNLGYHIKGLKGDEVHPKALQNILEKVKGQAEERVVNTVLLRSMQQAHYSPYNIGHFGLASQYYSHFTSPIRRYPDLMIHRIIKEVIKDGFLSEKRINKLTKKLPNIADHSSVQERKAMDAEYESLDLKKVEYMQDKKGEQYEGIISSVMSFGFFVELDNTVEGLVHVSAMRDDYYHYYEDQHAFIGERTGNTYQLGDKVKIEVAKINLEDKQIDFDLVVE</sequence>
<dbReference type="GO" id="GO:0008859">
    <property type="term" value="F:exoribonuclease II activity"/>
    <property type="evidence" value="ECO:0007669"/>
    <property type="project" value="UniProtKB-UniRule"/>
</dbReference>
<dbReference type="InterPro" id="IPR003029">
    <property type="entry name" value="S1_domain"/>
</dbReference>
<comment type="catalytic activity">
    <reaction evidence="1 8">
        <text>Exonucleolytic cleavage in the 3'- to 5'-direction to yield nucleoside 5'-phosphates.</text>
        <dbReference type="EC" id="3.1.13.1"/>
    </reaction>
</comment>
<gene>
    <name evidence="8" type="primary">rnr</name>
    <name evidence="10" type="ORF">C7959_1262</name>
</gene>
<dbReference type="Pfam" id="PF08206">
    <property type="entry name" value="OB_RNB"/>
    <property type="match status" value="1"/>
</dbReference>
<keyword evidence="5 8" id="KW-0378">Hydrolase</keyword>
<dbReference type="Gene3D" id="2.40.50.140">
    <property type="entry name" value="Nucleic acid-binding proteins"/>
    <property type="match status" value="3"/>
</dbReference>
<keyword evidence="4 8" id="KW-0540">Nuclease</keyword>
<reference evidence="10 11" key="1">
    <citation type="submission" date="2019-03" db="EMBL/GenBank/DDBJ databases">
        <title>Subsurface microbial communities from deep shales in Ohio and West Virginia, USA.</title>
        <authorList>
            <person name="Wrighton K."/>
        </authorList>
    </citation>
    <scope>NUCLEOTIDE SEQUENCE [LARGE SCALE GENOMIC DNA]</scope>
    <source>
        <strain evidence="10 11">MSL 6dP</strain>
    </source>
</reference>
<dbReference type="HAMAP" id="MF_01895">
    <property type="entry name" value="RNase_R"/>
    <property type="match status" value="1"/>
</dbReference>
<evidence type="ECO:0000313" key="11">
    <source>
        <dbReference type="Proteomes" id="UP000295832"/>
    </source>
</evidence>
<evidence type="ECO:0000256" key="4">
    <source>
        <dbReference type="ARBA" id="ARBA00022722"/>
    </source>
</evidence>
<dbReference type="GO" id="GO:0005829">
    <property type="term" value="C:cytosol"/>
    <property type="evidence" value="ECO:0007669"/>
    <property type="project" value="TreeGrafter"/>
</dbReference>